<dbReference type="InterPro" id="IPR007016">
    <property type="entry name" value="O-antigen_ligase-rel_domated"/>
</dbReference>
<dbReference type="PANTHER" id="PTHR37422">
    <property type="entry name" value="TEICHURONIC ACID BIOSYNTHESIS PROTEIN TUAE"/>
    <property type="match status" value="1"/>
</dbReference>
<dbReference type="GeneID" id="57477283"/>
<organism evidence="7 8">
    <name type="scientific">Pseudomonas protegens (strain DSM 19095 / LMG 27888 / CFBP 6595 / CHA0)</name>
    <dbReference type="NCBI Taxonomy" id="1124983"/>
    <lineage>
        <taxon>Bacteria</taxon>
        <taxon>Pseudomonadati</taxon>
        <taxon>Pseudomonadota</taxon>
        <taxon>Gammaproteobacteria</taxon>
        <taxon>Pseudomonadales</taxon>
        <taxon>Pseudomonadaceae</taxon>
        <taxon>Pseudomonas</taxon>
    </lineage>
</organism>
<feature type="transmembrane region" description="Helical" evidence="5">
    <location>
        <begin position="250"/>
        <end position="278"/>
    </location>
</feature>
<dbReference type="GO" id="GO:0016020">
    <property type="term" value="C:membrane"/>
    <property type="evidence" value="ECO:0007669"/>
    <property type="project" value="UniProtKB-SubCell"/>
</dbReference>
<dbReference type="EMBL" id="CP003190">
    <property type="protein sequence ID" value="AGL86038.1"/>
    <property type="molecule type" value="Genomic_DNA"/>
</dbReference>
<evidence type="ECO:0000256" key="5">
    <source>
        <dbReference type="SAM" id="Phobius"/>
    </source>
</evidence>
<evidence type="ECO:0000256" key="1">
    <source>
        <dbReference type="ARBA" id="ARBA00004141"/>
    </source>
</evidence>
<dbReference type="eggNOG" id="COG3307">
    <property type="taxonomic scope" value="Bacteria"/>
</dbReference>
<dbReference type="Pfam" id="PF04932">
    <property type="entry name" value="Wzy_C"/>
    <property type="match status" value="1"/>
</dbReference>
<evidence type="ECO:0000313" key="7">
    <source>
        <dbReference type="EMBL" id="AGL86038.1"/>
    </source>
</evidence>
<feature type="transmembrane region" description="Helical" evidence="5">
    <location>
        <begin position="290"/>
        <end position="308"/>
    </location>
</feature>
<protein>
    <submittedName>
        <fullName evidence="7">Putative membrane protein</fullName>
    </submittedName>
</protein>
<feature type="transmembrane region" description="Helical" evidence="5">
    <location>
        <begin position="428"/>
        <end position="444"/>
    </location>
</feature>
<feature type="transmembrane region" description="Helical" evidence="5">
    <location>
        <begin position="222"/>
        <end position="244"/>
    </location>
</feature>
<gene>
    <name evidence="7" type="ORF">PFLCHA0_c42790</name>
</gene>
<feature type="transmembrane region" description="Helical" evidence="5">
    <location>
        <begin position="73"/>
        <end position="92"/>
    </location>
</feature>
<evidence type="ECO:0000259" key="6">
    <source>
        <dbReference type="Pfam" id="PF04932"/>
    </source>
</evidence>
<keyword evidence="3 5" id="KW-1133">Transmembrane helix</keyword>
<evidence type="ECO:0000256" key="3">
    <source>
        <dbReference type="ARBA" id="ARBA00022989"/>
    </source>
</evidence>
<comment type="subcellular location">
    <subcellularLocation>
        <location evidence="1">Membrane</location>
        <topology evidence="1">Multi-pass membrane protein</topology>
    </subcellularLocation>
</comment>
<feature type="transmembrane region" description="Helical" evidence="5">
    <location>
        <begin position="104"/>
        <end position="121"/>
    </location>
</feature>
<evidence type="ECO:0000256" key="2">
    <source>
        <dbReference type="ARBA" id="ARBA00022692"/>
    </source>
</evidence>
<dbReference type="AlphaFoldDB" id="A0A2C9ER91"/>
<reference evidence="8" key="1">
    <citation type="journal article" date="2014" name="Genome Announc.">
        <title>Full-genome sequence of the plant growth-promoting bacterium Pseudomonas protegens CHA0.</title>
        <authorList>
            <person name="Jousset A."/>
            <person name="Schuldes J."/>
            <person name="Keel C."/>
            <person name="Maurhofer M."/>
            <person name="Daniel R."/>
            <person name="Scheu S."/>
            <person name="Thuermer A."/>
        </authorList>
    </citation>
    <scope>NUCLEOTIDE SEQUENCE [LARGE SCALE GENOMIC DNA]</scope>
    <source>
        <strain evidence="8">DSM 19095 / LMG 27888 / CFBP 6595 / CHA0</strain>
    </source>
</reference>
<dbReference type="InterPro" id="IPR051533">
    <property type="entry name" value="WaaL-like"/>
</dbReference>
<proteinExistence type="predicted"/>
<dbReference type="PANTHER" id="PTHR37422:SF23">
    <property type="entry name" value="TEICHURONIC ACID BIOSYNTHESIS PROTEIN TUAE"/>
    <property type="match status" value="1"/>
</dbReference>
<keyword evidence="2 5" id="KW-0812">Transmembrane</keyword>
<feature type="transmembrane region" description="Helical" evidence="5">
    <location>
        <begin position="403"/>
        <end position="422"/>
    </location>
</feature>
<dbReference type="RefSeq" id="WP_015636509.1">
    <property type="nucleotide sequence ID" value="NC_021237.1"/>
</dbReference>
<name>A0A2C9ER91_PSEPH</name>
<feature type="transmembrane region" description="Helical" evidence="5">
    <location>
        <begin position="48"/>
        <end position="67"/>
    </location>
</feature>
<dbReference type="HOGENOM" id="CLU_573486_0_0_6"/>
<feature type="transmembrane region" description="Helical" evidence="5">
    <location>
        <begin position="159"/>
        <end position="179"/>
    </location>
</feature>
<keyword evidence="4 5" id="KW-0472">Membrane</keyword>
<accession>A0A2C9ER91</accession>
<evidence type="ECO:0000313" key="8">
    <source>
        <dbReference type="Proteomes" id="UP000013940"/>
    </source>
</evidence>
<feature type="transmembrane region" description="Helical" evidence="5">
    <location>
        <begin position="194"/>
        <end position="210"/>
    </location>
</feature>
<feature type="transmembrane region" description="Helical" evidence="5">
    <location>
        <begin position="133"/>
        <end position="150"/>
    </location>
</feature>
<feature type="transmembrane region" description="Helical" evidence="5">
    <location>
        <begin position="367"/>
        <end position="387"/>
    </location>
</feature>
<feature type="domain" description="O-antigen ligase-related" evidence="6">
    <location>
        <begin position="252"/>
        <end position="380"/>
    </location>
</feature>
<dbReference type="KEGG" id="pprc:PFLCHA0_c42790"/>
<feature type="transmembrane region" description="Helical" evidence="5">
    <location>
        <begin position="6"/>
        <end position="36"/>
    </location>
</feature>
<sequence length="472" mass="50979">MPIALPLALIFGLVFGVLIWLLPALKVLVLMVGIAAAVTVVRQPMRGLLLFAVLATFLPYSTVQIGLRTTVSEALLLLVWASILAQGLFSNLPRPPRLLRTEKLLLALMAFSALPFIIGQVTVNADGNGPVNWVRWLLNLSALFLVRRLLQQAKAREQLVCGLLLGTLLLLLLSIPVFLKNGSATAMTPILEKLGYGGIAVLGDSLSALANRMGSPWMHPNVTGGAMALLLPLAFCFGLTRSGWQRNLGLAVALLGAAGLLLSGSRGALLSLLIVLIWMARQRVPYTGRMLMGGFVLGALLLMSYPPLQDRLLTLFTSNDASTSVRVDEYSHFPAAMAMFPFGIGFKVDPPVPGTGLWGISNLWLNYIYKIGVPGMLLFVAVIWSWWRETRVPGVAIQLNRDNALWLGSGAGLSAALISGLFDHYFSFTQVLIALFWLLLGLNLHEARRLRLKAGAAAPRVTPDSPPSGIQP</sequence>
<dbReference type="Proteomes" id="UP000013940">
    <property type="component" value="Chromosome"/>
</dbReference>
<evidence type="ECO:0000256" key="4">
    <source>
        <dbReference type="ARBA" id="ARBA00023136"/>
    </source>
</evidence>